<dbReference type="Pfam" id="PF00288">
    <property type="entry name" value="GHMP_kinases_N"/>
    <property type="match status" value="1"/>
</dbReference>
<dbReference type="PANTHER" id="PTHR43527:SF2">
    <property type="entry name" value="4-DIPHOSPHOCYTIDYL-2-C-METHYL-D-ERYTHRITOL KINASE, CHLOROPLASTIC"/>
    <property type="match status" value="1"/>
</dbReference>
<dbReference type="GO" id="GO:0019288">
    <property type="term" value="P:isopentenyl diphosphate biosynthetic process, methylerythritol 4-phosphate pathway"/>
    <property type="evidence" value="ECO:0007669"/>
    <property type="project" value="UniProtKB-UniRule"/>
</dbReference>
<dbReference type="NCBIfam" id="NF002870">
    <property type="entry name" value="PRK03188.1"/>
    <property type="match status" value="1"/>
</dbReference>
<dbReference type="HAMAP" id="MF_00061">
    <property type="entry name" value="IspE"/>
    <property type="match status" value="1"/>
</dbReference>
<evidence type="ECO:0000256" key="5">
    <source>
        <dbReference type="ARBA" id="ARBA00022741"/>
    </source>
</evidence>
<evidence type="ECO:0000256" key="1">
    <source>
        <dbReference type="ARBA" id="ARBA00009684"/>
    </source>
</evidence>
<dbReference type="PANTHER" id="PTHR43527">
    <property type="entry name" value="4-DIPHOSPHOCYTIDYL-2-C-METHYL-D-ERYTHRITOL KINASE, CHLOROPLASTIC"/>
    <property type="match status" value="1"/>
</dbReference>
<dbReference type="InterPro" id="IPR004424">
    <property type="entry name" value="IspE"/>
</dbReference>
<keyword evidence="7 9" id="KW-0067">ATP-binding</keyword>
<feature type="active site" evidence="9">
    <location>
        <position position="20"/>
    </location>
</feature>
<feature type="domain" description="GHMP kinase N-terminal" evidence="10">
    <location>
        <begin position="78"/>
        <end position="156"/>
    </location>
</feature>
<feature type="active site" evidence="9">
    <location>
        <position position="148"/>
    </location>
</feature>
<dbReference type="EMBL" id="RKHJ01000001">
    <property type="protein sequence ID" value="ROR66296.1"/>
    <property type="molecule type" value="Genomic_DNA"/>
</dbReference>
<sequence length="313" mass="32250">MDAVAQGSRRSTVRAKAPGKINVHLGVGALQDDGYHDVASAYQAVSLHEFVEATEADDFSVRFSGPVPHEHLSTGADNLAIRAAMALARRGRVTGGVSLSIEKHVPIAGGMGGGSADAAATLVACDELWGLHLGREALHDIARELGADVPFALAGGTAVGTGRGDRLTPALARGQFHWVLAYTEAGLSTPDVYRALDEHRALHAADIAPAHDVPTVDARVLQALRAGDPSMLAEVLQNDLQAPALRLMPRLAGTLELGERSGALAGIVSGSGPTVAFLCDSIESAIEVQASLSAAQLTAVKVTGPVPGARLID</sequence>
<dbReference type="EC" id="2.7.1.148" evidence="2 9"/>
<dbReference type="InterPro" id="IPR020568">
    <property type="entry name" value="Ribosomal_Su5_D2-typ_SF"/>
</dbReference>
<dbReference type="InterPro" id="IPR036554">
    <property type="entry name" value="GHMP_kinase_C_sf"/>
</dbReference>
<comment type="pathway">
    <text evidence="9">Isoprenoid biosynthesis; isopentenyl diphosphate biosynthesis via DXP pathway; isopentenyl diphosphate from 1-deoxy-D-xylulose 5-phosphate: step 3/6.</text>
</comment>
<dbReference type="GO" id="GO:0050515">
    <property type="term" value="F:4-(cytidine 5'-diphospho)-2-C-methyl-D-erythritol kinase activity"/>
    <property type="evidence" value="ECO:0007669"/>
    <property type="project" value="UniProtKB-UniRule"/>
</dbReference>
<keyword evidence="13" id="KW-1185">Reference proteome</keyword>
<evidence type="ECO:0000256" key="7">
    <source>
        <dbReference type="ARBA" id="ARBA00022840"/>
    </source>
</evidence>
<evidence type="ECO:0000256" key="9">
    <source>
        <dbReference type="HAMAP-Rule" id="MF_00061"/>
    </source>
</evidence>
<keyword evidence="5 9" id="KW-0547">Nucleotide-binding</keyword>
<dbReference type="AlphaFoldDB" id="A0A3N2ATI3"/>
<comment type="catalytic activity">
    <reaction evidence="9">
        <text>4-CDP-2-C-methyl-D-erythritol + ATP = 4-CDP-2-C-methyl-D-erythritol 2-phosphate + ADP + H(+)</text>
        <dbReference type="Rhea" id="RHEA:18437"/>
        <dbReference type="ChEBI" id="CHEBI:15378"/>
        <dbReference type="ChEBI" id="CHEBI:30616"/>
        <dbReference type="ChEBI" id="CHEBI:57823"/>
        <dbReference type="ChEBI" id="CHEBI:57919"/>
        <dbReference type="ChEBI" id="CHEBI:456216"/>
        <dbReference type="EC" id="2.7.1.148"/>
    </reaction>
</comment>
<dbReference type="PIRSF" id="PIRSF010376">
    <property type="entry name" value="IspE"/>
    <property type="match status" value="1"/>
</dbReference>
<feature type="binding site" evidence="9">
    <location>
        <begin position="106"/>
        <end position="116"/>
    </location>
    <ligand>
        <name>ATP</name>
        <dbReference type="ChEBI" id="CHEBI:30616"/>
    </ligand>
</feature>
<evidence type="ECO:0000256" key="3">
    <source>
        <dbReference type="ARBA" id="ARBA00017473"/>
    </source>
</evidence>
<evidence type="ECO:0000313" key="13">
    <source>
        <dbReference type="Proteomes" id="UP000275456"/>
    </source>
</evidence>
<comment type="function">
    <text evidence="9">Catalyzes the phosphorylation of the position 2 hydroxy group of 4-diphosphocytidyl-2C-methyl-D-erythritol.</text>
</comment>
<comment type="caution">
    <text evidence="12">The sequence shown here is derived from an EMBL/GenBank/DDBJ whole genome shotgun (WGS) entry which is preliminary data.</text>
</comment>
<dbReference type="Proteomes" id="UP000275456">
    <property type="component" value="Unassembled WGS sequence"/>
</dbReference>
<keyword evidence="4 9" id="KW-0808">Transferase</keyword>
<evidence type="ECO:0000259" key="10">
    <source>
        <dbReference type="Pfam" id="PF00288"/>
    </source>
</evidence>
<dbReference type="InterPro" id="IPR006204">
    <property type="entry name" value="GHMP_kinase_N_dom"/>
</dbReference>
<keyword evidence="9" id="KW-0414">Isoprene biosynthesis</keyword>
<dbReference type="SUPFAM" id="SSF55060">
    <property type="entry name" value="GHMP Kinase, C-terminal domain"/>
    <property type="match status" value="1"/>
</dbReference>
<accession>A0A3N2ATI3</accession>
<dbReference type="GO" id="GO:0016114">
    <property type="term" value="P:terpenoid biosynthetic process"/>
    <property type="evidence" value="ECO:0007669"/>
    <property type="project" value="UniProtKB-UniRule"/>
</dbReference>
<comment type="similarity">
    <text evidence="1 9">Belongs to the GHMP kinase family. IspE subfamily.</text>
</comment>
<proteinExistence type="inferred from homology"/>
<organism evidence="12 13">
    <name type="scientific">Agrococcus jenensis</name>
    <dbReference type="NCBI Taxonomy" id="46353"/>
    <lineage>
        <taxon>Bacteria</taxon>
        <taxon>Bacillati</taxon>
        <taxon>Actinomycetota</taxon>
        <taxon>Actinomycetes</taxon>
        <taxon>Micrococcales</taxon>
        <taxon>Microbacteriaceae</taxon>
        <taxon>Agrococcus</taxon>
    </lineage>
</organism>
<dbReference type="UniPathway" id="UPA00056">
    <property type="reaction ID" value="UER00094"/>
</dbReference>
<dbReference type="GO" id="GO:0005524">
    <property type="term" value="F:ATP binding"/>
    <property type="evidence" value="ECO:0007669"/>
    <property type="project" value="UniProtKB-UniRule"/>
</dbReference>
<evidence type="ECO:0000256" key="4">
    <source>
        <dbReference type="ARBA" id="ARBA00022679"/>
    </source>
</evidence>
<evidence type="ECO:0000256" key="8">
    <source>
        <dbReference type="ARBA" id="ARBA00032554"/>
    </source>
</evidence>
<dbReference type="InterPro" id="IPR014721">
    <property type="entry name" value="Ribsml_uS5_D2-typ_fold_subgr"/>
</dbReference>
<dbReference type="Gene3D" id="3.30.230.10">
    <property type="match status" value="1"/>
</dbReference>
<dbReference type="SUPFAM" id="SSF54211">
    <property type="entry name" value="Ribosomal protein S5 domain 2-like"/>
    <property type="match status" value="1"/>
</dbReference>
<dbReference type="InterPro" id="IPR013750">
    <property type="entry name" value="GHMP_kinase_C_dom"/>
</dbReference>
<evidence type="ECO:0000256" key="6">
    <source>
        <dbReference type="ARBA" id="ARBA00022777"/>
    </source>
</evidence>
<evidence type="ECO:0000259" key="11">
    <source>
        <dbReference type="Pfam" id="PF08544"/>
    </source>
</evidence>
<evidence type="ECO:0000313" key="12">
    <source>
        <dbReference type="EMBL" id="ROR66296.1"/>
    </source>
</evidence>
<protein>
    <recommendedName>
        <fullName evidence="3 9">4-diphosphocytidyl-2-C-methyl-D-erythritol kinase</fullName>
        <shortName evidence="9">CMK</shortName>
        <ecNumber evidence="2 9">2.7.1.148</ecNumber>
    </recommendedName>
    <alternativeName>
        <fullName evidence="8 9">4-(cytidine-5'-diphospho)-2-C-methyl-D-erythritol kinase</fullName>
    </alternativeName>
</protein>
<name>A0A3N2ATI3_9MICO</name>
<dbReference type="Pfam" id="PF08544">
    <property type="entry name" value="GHMP_kinases_C"/>
    <property type="match status" value="1"/>
</dbReference>
<feature type="domain" description="GHMP kinase C-terminal" evidence="11">
    <location>
        <begin position="221"/>
        <end position="294"/>
    </location>
</feature>
<dbReference type="Gene3D" id="3.30.70.890">
    <property type="entry name" value="GHMP kinase, C-terminal domain"/>
    <property type="match status" value="1"/>
</dbReference>
<evidence type="ECO:0000256" key="2">
    <source>
        <dbReference type="ARBA" id="ARBA00012052"/>
    </source>
</evidence>
<gene>
    <name evidence="9" type="primary">ispE</name>
    <name evidence="12" type="ORF">EDD26_1678</name>
</gene>
<dbReference type="NCBIfam" id="TIGR00154">
    <property type="entry name" value="ispE"/>
    <property type="match status" value="1"/>
</dbReference>
<keyword evidence="6 9" id="KW-0418">Kinase</keyword>
<reference evidence="12 13" key="1">
    <citation type="submission" date="2018-11" db="EMBL/GenBank/DDBJ databases">
        <title>Sequencing the genomes of 1000 actinobacteria strains.</title>
        <authorList>
            <person name="Klenk H.-P."/>
        </authorList>
    </citation>
    <scope>NUCLEOTIDE SEQUENCE [LARGE SCALE GENOMIC DNA]</scope>
    <source>
        <strain evidence="12 13">DSM 9580</strain>
    </source>
</reference>